<evidence type="ECO:0000256" key="1">
    <source>
        <dbReference type="ARBA" id="ARBA00022553"/>
    </source>
</evidence>
<dbReference type="Gene3D" id="1.10.10.60">
    <property type="entry name" value="Homeodomain-like"/>
    <property type="match status" value="1"/>
</dbReference>
<dbReference type="InterPro" id="IPR001789">
    <property type="entry name" value="Sig_transdc_resp-reg_receiver"/>
</dbReference>
<dbReference type="PROSITE" id="PS00675">
    <property type="entry name" value="SIGMA54_INTERACT_1"/>
    <property type="match status" value="1"/>
</dbReference>
<dbReference type="FunFam" id="3.40.50.2300:FF:000018">
    <property type="entry name" value="DNA-binding transcriptional regulator NtrC"/>
    <property type="match status" value="1"/>
</dbReference>
<proteinExistence type="predicted"/>
<dbReference type="InterPro" id="IPR025662">
    <property type="entry name" value="Sigma_54_int_dom_ATP-bd_1"/>
</dbReference>
<organism evidence="13 14">
    <name type="scientific">Xanthobacter autotrophicus</name>
    <dbReference type="NCBI Taxonomy" id="280"/>
    <lineage>
        <taxon>Bacteria</taxon>
        <taxon>Pseudomonadati</taxon>
        <taxon>Pseudomonadota</taxon>
        <taxon>Alphaproteobacteria</taxon>
        <taxon>Hyphomicrobiales</taxon>
        <taxon>Xanthobacteraceae</taxon>
        <taxon>Xanthobacter</taxon>
    </lineage>
</organism>
<dbReference type="GO" id="GO:0000160">
    <property type="term" value="P:phosphorelay signal transduction system"/>
    <property type="evidence" value="ECO:0007669"/>
    <property type="project" value="UniProtKB-KW"/>
</dbReference>
<feature type="domain" description="Response regulatory" evidence="12">
    <location>
        <begin position="23"/>
        <end position="137"/>
    </location>
</feature>
<accession>A0A6C1KKZ1</accession>
<feature type="modified residue" description="4-aspartylphosphate" evidence="9">
    <location>
        <position position="72"/>
    </location>
</feature>
<dbReference type="InterPro" id="IPR002078">
    <property type="entry name" value="Sigma_54_int"/>
</dbReference>
<evidence type="ECO:0000313" key="14">
    <source>
        <dbReference type="Proteomes" id="UP000305131"/>
    </source>
</evidence>
<dbReference type="PROSITE" id="PS50045">
    <property type="entry name" value="SIGMA54_INTERACT_4"/>
    <property type="match status" value="1"/>
</dbReference>
<dbReference type="EMBL" id="VAUP01000002">
    <property type="protein sequence ID" value="TLX44919.1"/>
    <property type="molecule type" value="Genomic_DNA"/>
</dbReference>
<evidence type="ECO:0000256" key="6">
    <source>
        <dbReference type="ARBA" id="ARBA00023125"/>
    </source>
</evidence>
<dbReference type="InterPro" id="IPR009057">
    <property type="entry name" value="Homeodomain-like_sf"/>
</dbReference>
<evidence type="ECO:0000256" key="7">
    <source>
        <dbReference type="ARBA" id="ARBA00023159"/>
    </source>
</evidence>
<dbReference type="Gene3D" id="3.40.50.2300">
    <property type="match status" value="1"/>
</dbReference>
<dbReference type="GeneID" id="95771913"/>
<dbReference type="InterPro" id="IPR003593">
    <property type="entry name" value="AAA+_ATPase"/>
</dbReference>
<dbReference type="PRINTS" id="PR01590">
    <property type="entry name" value="HTHFIS"/>
</dbReference>
<evidence type="ECO:0000256" key="10">
    <source>
        <dbReference type="SAM" id="MobiDB-lite"/>
    </source>
</evidence>
<evidence type="ECO:0000256" key="2">
    <source>
        <dbReference type="ARBA" id="ARBA00022741"/>
    </source>
</evidence>
<keyword evidence="1 9" id="KW-0597">Phosphoprotein</keyword>
<dbReference type="Pfam" id="PF00072">
    <property type="entry name" value="Response_reg"/>
    <property type="match status" value="1"/>
</dbReference>
<keyword evidence="2" id="KW-0547">Nucleotide-binding</keyword>
<dbReference type="GO" id="GO:0043565">
    <property type="term" value="F:sequence-specific DNA binding"/>
    <property type="evidence" value="ECO:0007669"/>
    <property type="project" value="InterPro"/>
</dbReference>
<dbReference type="PANTHER" id="PTHR32071">
    <property type="entry name" value="TRANSCRIPTIONAL REGULATORY PROTEIN"/>
    <property type="match status" value="1"/>
</dbReference>
<evidence type="ECO:0000256" key="4">
    <source>
        <dbReference type="ARBA" id="ARBA00023012"/>
    </source>
</evidence>
<evidence type="ECO:0000313" key="13">
    <source>
        <dbReference type="EMBL" id="TLX44919.1"/>
    </source>
</evidence>
<keyword evidence="3" id="KW-0067">ATP-binding</keyword>
<dbReference type="SUPFAM" id="SSF52172">
    <property type="entry name" value="CheY-like"/>
    <property type="match status" value="1"/>
</dbReference>
<feature type="region of interest" description="Disordered" evidence="10">
    <location>
        <begin position="1"/>
        <end position="21"/>
    </location>
</feature>
<keyword evidence="5" id="KW-0805">Transcription regulation</keyword>
<dbReference type="Gene3D" id="1.10.8.60">
    <property type="match status" value="1"/>
</dbReference>
<keyword evidence="7" id="KW-0010">Activator</keyword>
<dbReference type="FunFam" id="3.40.50.300:FF:000006">
    <property type="entry name" value="DNA-binding transcriptional regulator NtrC"/>
    <property type="match status" value="1"/>
</dbReference>
<evidence type="ECO:0000256" key="5">
    <source>
        <dbReference type="ARBA" id="ARBA00023015"/>
    </source>
</evidence>
<gene>
    <name evidence="13" type="ORF">FBQ73_00355</name>
</gene>
<dbReference type="PROSITE" id="PS00688">
    <property type="entry name" value="SIGMA54_INTERACT_3"/>
    <property type="match status" value="1"/>
</dbReference>
<keyword evidence="4" id="KW-0902">Two-component regulatory system</keyword>
<dbReference type="Proteomes" id="UP000305131">
    <property type="component" value="Unassembled WGS sequence"/>
</dbReference>
<dbReference type="InterPro" id="IPR058031">
    <property type="entry name" value="AAA_lid_NorR"/>
</dbReference>
<dbReference type="CDD" id="cd17549">
    <property type="entry name" value="REC_DctD-like"/>
    <property type="match status" value="1"/>
</dbReference>
<dbReference type="PROSITE" id="PS00676">
    <property type="entry name" value="SIGMA54_INTERACT_2"/>
    <property type="match status" value="1"/>
</dbReference>
<keyword evidence="6" id="KW-0238">DNA-binding</keyword>
<dbReference type="InterPro" id="IPR002197">
    <property type="entry name" value="HTH_Fis"/>
</dbReference>
<dbReference type="SUPFAM" id="SSF52540">
    <property type="entry name" value="P-loop containing nucleoside triphosphate hydrolases"/>
    <property type="match status" value="1"/>
</dbReference>
<dbReference type="RefSeq" id="WP_138397546.1">
    <property type="nucleotide sequence ID" value="NZ_JBAFVI010000004.1"/>
</dbReference>
<dbReference type="PANTHER" id="PTHR32071:SF57">
    <property type="entry name" value="C4-DICARBOXYLATE TRANSPORT TRANSCRIPTIONAL REGULATORY PROTEIN DCTD"/>
    <property type="match status" value="1"/>
</dbReference>
<dbReference type="InterPro" id="IPR025943">
    <property type="entry name" value="Sigma_54_int_dom_ATP-bd_2"/>
</dbReference>
<sequence length="462" mass="50440">MCAERALKSPQSSAPPHPAARPRVVLVDDEEMIRITIEQTLELAGIAVETFDSVDAALPAIGRDFPGVVVSDVRMPVRDGLELLADVRRRDPELPVVLITGHGDVAMAVSAMREGAYDFIEKPFVSDAFVEVVRRALDKRALVMENRRLRMALDRGEAGDAIERCLVGQSPAIRRLRDDVAQLASTTADVLVLGETGAGKEQVARALHEGGSRRDKPFVAVNCGAIPESMFESEMFGHEAGAFTGAGKKRIGKIEHASGGTLFLDEVESMPLAMQVKLLRVLQDRRIERLGSNTAVPVDLRVIAATKEDLSALADAGRFRKDLCFRLDVVKLVLPPLRERREDIPLLFELFVVQAAVKYQRPVTEVPPSLRRSLMLADWPGNVRELKNAAERHMLGFLAPDFAGGGAAPPGLNELLDRVERLVIEDALKASGQRISAAAQALNIPRKTLSDRMKRLGLTAAE</sequence>
<evidence type="ECO:0000259" key="11">
    <source>
        <dbReference type="PROSITE" id="PS50045"/>
    </source>
</evidence>
<dbReference type="SUPFAM" id="SSF46689">
    <property type="entry name" value="Homeodomain-like"/>
    <property type="match status" value="1"/>
</dbReference>
<dbReference type="Pfam" id="PF00158">
    <property type="entry name" value="Sigma54_activat"/>
    <property type="match status" value="1"/>
</dbReference>
<name>A0A6C1KKZ1_XANAU</name>
<comment type="caution">
    <text evidence="13">The sequence shown here is derived from an EMBL/GenBank/DDBJ whole genome shotgun (WGS) entry which is preliminary data.</text>
</comment>
<dbReference type="GO" id="GO:0006355">
    <property type="term" value="P:regulation of DNA-templated transcription"/>
    <property type="evidence" value="ECO:0007669"/>
    <property type="project" value="InterPro"/>
</dbReference>
<dbReference type="OrthoDB" id="9802388at2"/>
<dbReference type="SMART" id="SM00448">
    <property type="entry name" value="REC"/>
    <property type="match status" value="1"/>
</dbReference>
<dbReference type="Pfam" id="PF02954">
    <property type="entry name" value="HTH_8"/>
    <property type="match status" value="1"/>
</dbReference>
<evidence type="ECO:0000256" key="9">
    <source>
        <dbReference type="PROSITE-ProRule" id="PRU00169"/>
    </source>
</evidence>
<dbReference type="InterPro" id="IPR025944">
    <property type="entry name" value="Sigma_54_int_dom_CS"/>
</dbReference>
<dbReference type="Gene3D" id="3.40.50.300">
    <property type="entry name" value="P-loop containing nucleotide triphosphate hydrolases"/>
    <property type="match status" value="1"/>
</dbReference>
<feature type="domain" description="Sigma-54 factor interaction" evidence="11">
    <location>
        <begin position="166"/>
        <end position="395"/>
    </location>
</feature>
<keyword evidence="8" id="KW-0804">Transcription</keyword>
<reference evidence="13 14" key="1">
    <citation type="submission" date="2019-05" db="EMBL/GenBank/DDBJ databases">
        <authorList>
            <person name="Zhou X."/>
        </authorList>
    </citation>
    <scope>NUCLEOTIDE SEQUENCE [LARGE SCALE GENOMIC DNA]</scope>
    <source>
        <strain evidence="13 14">DSM 432</strain>
    </source>
</reference>
<evidence type="ECO:0000256" key="3">
    <source>
        <dbReference type="ARBA" id="ARBA00022840"/>
    </source>
</evidence>
<dbReference type="InterPro" id="IPR011006">
    <property type="entry name" value="CheY-like_superfamily"/>
</dbReference>
<evidence type="ECO:0000256" key="8">
    <source>
        <dbReference type="ARBA" id="ARBA00023163"/>
    </source>
</evidence>
<dbReference type="SMART" id="SM00382">
    <property type="entry name" value="AAA"/>
    <property type="match status" value="1"/>
</dbReference>
<protein>
    <submittedName>
        <fullName evidence="13">Sigma-54-dependent Fis family transcriptional regulator</fullName>
    </submittedName>
</protein>
<dbReference type="GO" id="GO:0005524">
    <property type="term" value="F:ATP binding"/>
    <property type="evidence" value="ECO:0007669"/>
    <property type="project" value="UniProtKB-KW"/>
</dbReference>
<dbReference type="CDD" id="cd00009">
    <property type="entry name" value="AAA"/>
    <property type="match status" value="1"/>
</dbReference>
<dbReference type="AlphaFoldDB" id="A0A6C1KKZ1"/>
<evidence type="ECO:0000259" key="12">
    <source>
        <dbReference type="PROSITE" id="PS50110"/>
    </source>
</evidence>
<dbReference type="Pfam" id="PF25601">
    <property type="entry name" value="AAA_lid_14"/>
    <property type="match status" value="1"/>
</dbReference>
<dbReference type="PROSITE" id="PS50110">
    <property type="entry name" value="RESPONSE_REGULATORY"/>
    <property type="match status" value="1"/>
</dbReference>
<dbReference type="InterPro" id="IPR027417">
    <property type="entry name" value="P-loop_NTPase"/>
</dbReference>